<dbReference type="Proteomes" id="UP000015105">
    <property type="component" value="Chromosome 4D"/>
</dbReference>
<sequence length="142" mass="16266">MPMLVLWLSPLPVFSLSFPSLWASLPSLRCGHVFASAISPLVMRYTCLWFARSMLFSRVTPLLMIPTHRVLLSSADLTLFTAGCRTCQWFQAVWSDLEFHRVYEFLSQLHKEFEPWRAELFARGCISSDTGGGDSPLWSRFT</sequence>
<reference evidence="3" key="1">
    <citation type="journal article" date="2014" name="Science">
        <title>Ancient hybridizations among the ancestral genomes of bread wheat.</title>
        <authorList>
            <consortium name="International Wheat Genome Sequencing Consortium,"/>
            <person name="Marcussen T."/>
            <person name="Sandve S.R."/>
            <person name="Heier L."/>
            <person name="Spannagl M."/>
            <person name="Pfeifer M."/>
            <person name="Jakobsen K.S."/>
            <person name="Wulff B.B."/>
            <person name="Steuernagel B."/>
            <person name="Mayer K.F."/>
            <person name="Olsen O.A."/>
        </authorList>
    </citation>
    <scope>NUCLEOTIDE SEQUENCE [LARGE SCALE GENOMIC DNA]</scope>
    <source>
        <strain evidence="3">cv. AL8/78</strain>
    </source>
</reference>
<accession>A0A453I3E4</accession>
<feature type="chain" id="PRO_5019399018" description="Secreted protein" evidence="1">
    <location>
        <begin position="18"/>
        <end position="142"/>
    </location>
</feature>
<evidence type="ECO:0008006" key="4">
    <source>
        <dbReference type="Google" id="ProtNLM"/>
    </source>
</evidence>
<dbReference type="AlphaFoldDB" id="A0A453I3E4"/>
<reference evidence="3" key="2">
    <citation type="journal article" date="2017" name="Nat. Plants">
        <title>The Aegilops tauschii genome reveals multiple impacts of transposons.</title>
        <authorList>
            <person name="Zhao G."/>
            <person name="Zou C."/>
            <person name="Li K."/>
            <person name="Wang K."/>
            <person name="Li T."/>
            <person name="Gao L."/>
            <person name="Zhang X."/>
            <person name="Wang H."/>
            <person name="Yang Z."/>
            <person name="Liu X."/>
            <person name="Jiang W."/>
            <person name="Mao L."/>
            <person name="Kong X."/>
            <person name="Jiao Y."/>
            <person name="Jia J."/>
        </authorList>
    </citation>
    <scope>NUCLEOTIDE SEQUENCE [LARGE SCALE GENOMIC DNA]</scope>
    <source>
        <strain evidence="3">cv. AL8/78</strain>
    </source>
</reference>
<reference evidence="2" key="5">
    <citation type="journal article" date="2021" name="G3 (Bethesda)">
        <title>Aegilops tauschii genome assembly Aet v5.0 features greater sequence contiguity and improved annotation.</title>
        <authorList>
            <person name="Wang L."/>
            <person name="Zhu T."/>
            <person name="Rodriguez J.C."/>
            <person name="Deal K.R."/>
            <person name="Dubcovsky J."/>
            <person name="McGuire P.E."/>
            <person name="Lux T."/>
            <person name="Spannagl M."/>
            <person name="Mayer K.F.X."/>
            <person name="Baldrich P."/>
            <person name="Meyers B.C."/>
            <person name="Huo N."/>
            <person name="Gu Y.Q."/>
            <person name="Zhou H."/>
            <person name="Devos K.M."/>
            <person name="Bennetzen J.L."/>
            <person name="Unver T."/>
            <person name="Budak H."/>
            <person name="Gulick P.J."/>
            <person name="Galiba G."/>
            <person name="Kalapos B."/>
            <person name="Nelson D.R."/>
            <person name="Li P."/>
            <person name="You F.M."/>
            <person name="Luo M.C."/>
            <person name="Dvorak J."/>
        </authorList>
    </citation>
    <scope>NUCLEOTIDE SEQUENCE [LARGE SCALE GENOMIC DNA]</scope>
    <source>
        <strain evidence="2">cv. AL8/78</strain>
    </source>
</reference>
<protein>
    <recommendedName>
        <fullName evidence="4">Secreted protein</fullName>
    </recommendedName>
</protein>
<dbReference type="Gramene" id="AET4Gv20431300.15">
    <property type="protein sequence ID" value="AET4Gv20431300.15"/>
    <property type="gene ID" value="AET4Gv20431300"/>
</dbReference>
<reference evidence="2" key="3">
    <citation type="journal article" date="2017" name="Nature">
        <title>Genome sequence of the progenitor of the wheat D genome Aegilops tauschii.</title>
        <authorList>
            <person name="Luo M.C."/>
            <person name="Gu Y.Q."/>
            <person name="Puiu D."/>
            <person name="Wang H."/>
            <person name="Twardziok S.O."/>
            <person name="Deal K.R."/>
            <person name="Huo N."/>
            <person name="Zhu T."/>
            <person name="Wang L."/>
            <person name="Wang Y."/>
            <person name="McGuire P.E."/>
            <person name="Liu S."/>
            <person name="Long H."/>
            <person name="Ramasamy R.K."/>
            <person name="Rodriguez J.C."/>
            <person name="Van S.L."/>
            <person name="Yuan L."/>
            <person name="Wang Z."/>
            <person name="Xia Z."/>
            <person name="Xiao L."/>
            <person name="Anderson O.D."/>
            <person name="Ouyang S."/>
            <person name="Liang Y."/>
            <person name="Zimin A.V."/>
            <person name="Pertea G."/>
            <person name="Qi P."/>
            <person name="Bennetzen J.L."/>
            <person name="Dai X."/>
            <person name="Dawson M.W."/>
            <person name="Muller H.G."/>
            <person name="Kugler K."/>
            <person name="Rivarola-Duarte L."/>
            <person name="Spannagl M."/>
            <person name="Mayer K.F.X."/>
            <person name="Lu F.H."/>
            <person name="Bevan M.W."/>
            <person name="Leroy P."/>
            <person name="Li P."/>
            <person name="You F.M."/>
            <person name="Sun Q."/>
            <person name="Liu Z."/>
            <person name="Lyons E."/>
            <person name="Wicker T."/>
            <person name="Salzberg S.L."/>
            <person name="Devos K.M."/>
            <person name="Dvorak J."/>
        </authorList>
    </citation>
    <scope>NUCLEOTIDE SEQUENCE [LARGE SCALE GENOMIC DNA]</scope>
    <source>
        <strain evidence="2">cv. AL8/78</strain>
    </source>
</reference>
<evidence type="ECO:0000313" key="2">
    <source>
        <dbReference type="EnsemblPlants" id="AET4Gv20431300.15"/>
    </source>
</evidence>
<keyword evidence="3" id="KW-1185">Reference proteome</keyword>
<reference evidence="2" key="4">
    <citation type="submission" date="2019-03" db="UniProtKB">
        <authorList>
            <consortium name="EnsemblPlants"/>
        </authorList>
    </citation>
    <scope>IDENTIFICATION</scope>
</reference>
<organism evidence="2 3">
    <name type="scientific">Aegilops tauschii subsp. strangulata</name>
    <name type="common">Goatgrass</name>
    <dbReference type="NCBI Taxonomy" id="200361"/>
    <lineage>
        <taxon>Eukaryota</taxon>
        <taxon>Viridiplantae</taxon>
        <taxon>Streptophyta</taxon>
        <taxon>Embryophyta</taxon>
        <taxon>Tracheophyta</taxon>
        <taxon>Spermatophyta</taxon>
        <taxon>Magnoliopsida</taxon>
        <taxon>Liliopsida</taxon>
        <taxon>Poales</taxon>
        <taxon>Poaceae</taxon>
        <taxon>BOP clade</taxon>
        <taxon>Pooideae</taxon>
        <taxon>Triticodae</taxon>
        <taxon>Triticeae</taxon>
        <taxon>Triticinae</taxon>
        <taxon>Aegilops</taxon>
    </lineage>
</organism>
<name>A0A453I3E4_AEGTS</name>
<evidence type="ECO:0000256" key="1">
    <source>
        <dbReference type="SAM" id="SignalP"/>
    </source>
</evidence>
<proteinExistence type="predicted"/>
<keyword evidence="1" id="KW-0732">Signal</keyword>
<feature type="signal peptide" evidence="1">
    <location>
        <begin position="1"/>
        <end position="17"/>
    </location>
</feature>
<evidence type="ECO:0000313" key="3">
    <source>
        <dbReference type="Proteomes" id="UP000015105"/>
    </source>
</evidence>
<dbReference type="EnsemblPlants" id="AET4Gv20431300.15">
    <property type="protein sequence ID" value="AET4Gv20431300.15"/>
    <property type="gene ID" value="AET4Gv20431300"/>
</dbReference>